<protein>
    <submittedName>
        <fullName evidence="2">CLUMA_CG006973, isoform A</fullName>
    </submittedName>
</protein>
<organism evidence="2 3">
    <name type="scientific">Clunio marinus</name>
    <dbReference type="NCBI Taxonomy" id="568069"/>
    <lineage>
        <taxon>Eukaryota</taxon>
        <taxon>Metazoa</taxon>
        <taxon>Ecdysozoa</taxon>
        <taxon>Arthropoda</taxon>
        <taxon>Hexapoda</taxon>
        <taxon>Insecta</taxon>
        <taxon>Pterygota</taxon>
        <taxon>Neoptera</taxon>
        <taxon>Endopterygota</taxon>
        <taxon>Diptera</taxon>
        <taxon>Nematocera</taxon>
        <taxon>Chironomoidea</taxon>
        <taxon>Chironomidae</taxon>
        <taxon>Clunio</taxon>
    </lineage>
</organism>
<keyword evidence="3" id="KW-1185">Reference proteome</keyword>
<name>A0A1J1HZI8_9DIPT</name>
<evidence type="ECO:0000256" key="1">
    <source>
        <dbReference type="SAM" id="MobiDB-lite"/>
    </source>
</evidence>
<dbReference type="AlphaFoldDB" id="A0A1J1HZI8"/>
<sequence length="83" mass="9629">MSRHHQNYYKAQTTFRHSKKKRLDSIRQSLAGSSHDQTPQKTEIECNLEKFCGGKCSCSGAFTGFRREVRSEKRKARFEAEDS</sequence>
<evidence type="ECO:0000313" key="2">
    <source>
        <dbReference type="EMBL" id="CRK93437.1"/>
    </source>
</evidence>
<dbReference type="EMBL" id="CVRI01000037">
    <property type="protein sequence ID" value="CRK93437.1"/>
    <property type="molecule type" value="Genomic_DNA"/>
</dbReference>
<evidence type="ECO:0000313" key="3">
    <source>
        <dbReference type="Proteomes" id="UP000183832"/>
    </source>
</evidence>
<dbReference type="Proteomes" id="UP000183832">
    <property type="component" value="Unassembled WGS sequence"/>
</dbReference>
<gene>
    <name evidence="2" type="ORF">CLUMA_CG006973</name>
</gene>
<reference evidence="2 3" key="1">
    <citation type="submission" date="2015-04" db="EMBL/GenBank/DDBJ databases">
        <authorList>
            <person name="Syromyatnikov M.Y."/>
            <person name="Popov V.N."/>
        </authorList>
    </citation>
    <scope>NUCLEOTIDE SEQUENCE [LARGE SCALE GENOMIC DNA]</scope>
</reference>
<accession>A0A1J1HZI8</accession>
<feature type="region of interest" description="Disordered" evidence="1">
    <location>
        <begin position="1"/>
        <end position="23"/>
    </location>
</feature>
<proteinExistence type="predicted"/>